<dbReference type="STRING" id="1434700.SAMN06296427_102197"/>
<evidence type="ECO:0000313" key="1">
    <source>
        <dbReference type="EMBL" id="SMC43334.1"/>
    </source>
</evidence>
<dbReference type="AlphaFoldDB" id="A0A1W1Z4N9"/>
<dbReference type="EMBL" id="FWXS01000002">
    <property type="protein sequence ID" value="SMC43334.1"/>
    <property type="molecule type" value="Genomic_DNA"/>
</dbReference>
<evidence type="ECO:0000313" key="2">
    <source>
        <dbReference type="Proteomes" id="UP000192393"/>
    </source>
</evidence>
<name>A0A1W1Z4N9_9FLAO</name>
<dbReference type="PROSITE" id="PS51257">
    <property type="entry name" value="PROKAR_LIPOPROTEIN"/>
    <property type="match status" value="1"/>
</dbReference>
<proteinExistence type="predicted"/>
<gene>
    <name evidence="1" type="ORF">SAMN06296427_102197</name>
</gene>
<accession>A0A1W1Z4N9</accession>
<protein>
    <submittedName>
        <fullName evidence="1">Uncharacterized protein</fullName>
    </submittedName>
</protein>
<sequence>MRLMNLLIPAIMTGCSIVFSQEKNTEKEDYIVIDLSKSHPNNRTLDYLYYLTINSAEVDLPLEIIEFLESIPDGNDSNLHTKYTYQRTEILKVIYNERISPEDKRFLCNHHLKITDSQGVNPIHPLLQKYIDRGSL</sequence>
<dbReference type="Proteomes" id="UP000192393">
    <property type="component" value="Unassembled WGS sequence"/>
</dbReference>
<keyword evidence="2" id="KW-1185">Reference proteome</keyword>
<organism evidence="1 2">
    <name type="scientific">Moheibacter sediminis</name>
    <dbReference type="NCBI Taxonomy" id="1434700"/>
    <lineage>
        <taxon>Bacteria</taxon>
        <taxon>Pseudomonadati</taxon>
        <taxon>Bacteroidota</taxon>
        <taxon>Flavobacteriia</taxon>
        <taxon>Flavobacteriales</taxon>
        <taxon>Weeksellaceae</taxon>
        <taxon>Moheibacter</taxon>
    </lineage>
</organism>
<reference evidence="1 2" key="1">
    <citation type="submission" date="2017-04" db="EMBL/GenBank/DDBJ databases">
        <authorList>
            <person name="Afonso C.L."/>
            <person name="Miller P.J."/>
            <person name="Scott M.A."/>
            <person name="Spackman E."/>
            <person name="Goraichik I."/>
            <person name="Dimitrov K.M."/>
            <person name="Suarez D.L."/>
            <person name="Swayne D.E."/>
        </authorList>
    </citation>
    <scope>NUCLEOTIDE SEQUENCE [LARGE SCALE GENOMIC DNA]</scope>
    <source>
        <strain evidence="1 2">CGMCC 1.12708</strain>
    </source>
</reference>